<comment type="subcellular location">
    <subcellularLocation>
        <location evidence="1">Membrane</location>
        <topology evidence="1">Multi-pass membrane protein</topology>
    </subcellularLocation>
</comment>
<comment type="caution">
    <text evidence="9">The sequence shown here is derived from an EMBL/GenBank/DDBJ whole genome shotgun (WGS) entry which is preliminary data.</text>
</comment>
<reference evidence="9 10" key="1">
    <citation type="journal article" date="2024" name="IMA Fungus">
        <title>IMA Genome - F19 : A genome assembly and annotation guide to empower mycologists, including annotated draft genome sequences of Ceratocystis pirilliformis, Diaporthe australafricana, Fusarium ophioides, Paecilomyces lecythidis, and Sporothrix stenoceras.</title>
        <authorList>
            <person name="Aylward J."/>
            <person name="Wilson A.M."/>
            <person name="Visagie C.M."/>
            <person name="Spraker J."/>
            <person name="Barnes I."/>
            <person name="Buitendag C."/>
            <person name="Ceriani C."/>
            <person name="Del Mar Angel L."/>
            <person name="du Plessis D."/>
            <person name="Fuchs T."/>
            <person name="Gasser K."/>
            <person name="Kramer D."/>
            <person name="Li W."/>
            <person name="Munsamy K."/>
            <person name="Piso A."/>
            <person name="Price J.L."/>
            <person name="Sonnekus B."/>
            <person name="Thomas C."/>
            <person name="van der Nest A."/>
            <person name="van Dijk A."/>
            <person name="van Heerden A."/>
            <person name="van Vuuren N."/>
            <person name="Yilmaz N."/>
            <person name="Duong T.A."/>
            <person name="van der Merwe N.A."/>
            <person name="Wingfield M.J."/>
            <person name="Wingfield B.D."/>
        </authorList>
    </citation>
    <scope>NUCLEOTIDE SEQUENCE [LARGE SCALE GENOMIC DNA]</scope>
    <source>
        <strain evidence="9 10">CMW 5346</strain>
    </source>
</reference>
<evidence type="ECO:0000313" key="10">
    <source>
        <dbReference type="Proteomes" id="UP001583186"/>
    </source>
</evidence>
<dbReference type="Pfam" id="PF00083">
    <property type="entry name" value="Sugar_tr"/>
    <property type="match status" value="1"/>
</dbReference>
<protein>
    <recommendedName>
        <fullName evidence="8">Major facilitator superfamily (MFS) profile domain-containing protein</fullName>
    </recommendedName>
</protein>
<feature type="transmembrane region" description="Helical" evidence="7">
    <location>
        <begin position="87"/>
        <end position="104"/>
    </location>
</feature>
<evidence type="ECO:0000256" key="3">
    <source>
        <dbReference type="ARBA" id="ARBA00022448"/>
    </source>
</evidence>
<organism evidence="9 10">
    <name type="scientific">Sporothrix stenoceras</name>
    <dbReference type="NCBI Taxonomy" id="5173"/>
    <lineage>
        <taxon>Eukaryota</taxon>
        <taxon>Fungi</taxon>
        <taxon>Dikarya</taxon>
        <taxon>Ascomycota</taxon>
        <taxon>Pezizomycotina</taxon>
        <taxon>Sordariomycetes</taxon>
        <taxon>Sordariomycetidae</taxon>
        <taxon>Ophiostomatales</taxon>
        <taxon>Ophiostomataceae</taxon>
        <taxon>Sporothrix</taxon>
    </lineage>
</organism>
<feature type="transmembrane region" description="Helical" evidence="7">
    <location>
        <begin position="143"/>
        <end position="162"/>
    </location>
</feature>
<evidence type="ECO:0000256" key="4">
    <source>
        <dbReference type="ARBA" id="ARBA00022692"/>
    </source>
</evidence>
<feature type="transmembrane region" description="Helical" evidence="7">
    <location>
        <begin position="278"/>
        <end position="299"/>
    </location>
</feature>
<evidence type="ECO:0000256" key="2">
    <source>
        <dbReference type="ARBA" id="ARBA00010992"/>
    </source>
</evidence>
<proteinExistence type="inferred from homology"/>
<dbReference type="PRINTS" id="PR00171">
    <property type="entry name" value="SUGRTRNSPORT"/>
</dbReference>
<sequence length="504" mass="55656">MFETFIQGNRLRWLARISCSVSFFLEGYQAGILGGVQDTSQYLDAIGNPTGTYVIPMIASSYTLAAAAMSVLAVVVGMPLGRRNSIMLGNILIIFGGIIQAASFSVAQIIVARVICGFGIGLITCNVAMYMSEMSIHARERGPEVAINCASLLAGVAISYWVDFGFTQMSTQFSWRFPIGLQSLWAMIPAVGMFFCPDSPRWYYAKGREVAGDTTLARLHGVYNPDTALGEEDERIIQQVKAEIMQSIQLEAEQENKLSWISLVWDNTPLRVGRRVRISFIILSIQQMMGIDIMVYYMTLTFRGVGLSVFLSSLLAAVCLTVQFGGALLCIPTIERMGRRNIMLITSSAQSVCMLIFVVLVGLPSSKITDATQWAAAAILFPYVFFYGWGWVTCPWLYGPEIAPLKYRHVGAAAGLFGEWLFTFVTVFAGGIGIQTVGWRIWIWPLVFNFVGVAFVYFMCPDPTGKTLEEVDALFVKDASLLNRLPHGVDEKTNTQEVEEAEMA</sequence>
<dbReference type="InterPro" id="IPR005828">
    <property type="entry name" value="MFS_sugar_transport-like"/>
</dbReference>
<dbReference type="PANTHER" id="PTHR48022:SF2">
    <property type="entry name" value="PLASTIDIC GLUCOSE TRANSPORTER 4"/>
    <property type="match status" value="1"/>
</dbReference>
<evidence type="ECO:0000256" key="1">
    <source>
        <dbReference type="ARBA" id="ARBA00004141"/>
    </source>
</evidence>
<dbReference type="PANTHER" id="PTHR48022">
    <property type="entry name" value="PLASTIDIC GLUCOSE TRANSPORTER 4"/>
    <property type="match status" value="1"/>
</dbReference>
<feature type="domain" description="Major facilitator superfamily (MFS) profile" evidence="8">
    <location>
        <begin position="15"/>
        <end position="464"/>
    </location>
</feature>
<gene>
    <name evidence="9" type="ORF">Sste5346_007780</name>
</gene>
<evidence type="ECO:0000259" key="8">
    <source>
        <dbReference type="PROSITE" id="PS50850"/>
    </source>
</evidence>
<evidence type="ECO:0000256" key="5">
    <source>
        <dbReference type="ARBA" id="ARBA00022989"/>
    </source>
</evidence>
<keyword evidence="5 7" id="KW-1133">Transmembrane helix</keyword>
<dbReference type="Gene3D" id="1.20.1250.20">
    <property type="entry name" value="MFS general substrate transporter like domains"/>
    <property type="match status" value="1"/>
</dbReference>
<feature type="transmembrane region" description="Helical" evidence="7">
    <location>
        <begin position="174"/>
        <end position="196"/>
    </location>
</feature>
<dbReference type="Proteomes" id="UP001583186">
    <property type="component" value="Unassembled WGS sequence"/>
</dbReference>
<dbReference type="InterPro" id="IPR036259">
    <property type="entry name" value="MFS_trans_sf"/>
</dbReference>
<evidence type="ECO:0000256" key="7">
    <source>
        <dbReference type="SAM" id="Phobius"/>
    </source>
</evidence>
<dbReference type="InterPro" id="IPR050360">
    <property type="entry name" value="MFS_Sugar_Transporters"/>
</dbReference>
<accession>A0ABR3YTH1</accession>
<feature type="transmembrane region" description="Helical" evidence="7">
    <location>
        <begin position="53"/>
        <end position="75"/>
    </location>
</feature>
<feature type="transmembrane region" description="Helical" evidence="7">
    <location>
        <begin position="441"/>
        <end position="460"/>
    </location>
</feature>
<dbReference type="InterPro" id="IPR003663">
    <property type="entry name" value="Sugar/inositol_transpt"/>
</dbReference>
<keyword evidence="3" id="KW-0813">Transport</keyword>
<evidence type="ECO:0000313" key="9">
    <source>
        <dbReference type="EMBL" id="KAL1891320.1"/>
    </source>
</evidence>
<name>A0ABR3YTH1_9PEZI</name>
<dbReference type="PROSITE" id="PS50850">
    <property type="entry name" value="MFS"/>
    <property type="match status" value="1"/>
</dbReference>
<keyword evidence="4 7" id="KW-0812">Transmembrane</keyword>
<dbReference type="EMBL" id="JAWCUI010000054">
    <property type="protein sequence ID" value="KAL1891320.1"/>
    <property type="molecule type" value="Genomic_DNA"/>
</dbReference>
<feature type="transmembrane region" description="Helical" evidence="7">
    <location>
        <begin position="110"/>
        <end position="131"/>
    </location>
</feature>
<dbReference type="SUPFAM" id="SSF103473">
    <property type="entry name" value="MFS general substrate transporter"/>
    <property type="match status" value="1"/>
</dbReference>
<comment type="similarity">
    <text evidence="2">Belongs to the major facilitator superfamily. Sugar transporter (TC 2.A.1.1) family.</text>
</comment>
<feature type="transmembrane region" description="Helical" evidence="7">
    <location>
        <begin position="305"/>
        <end position="330"/>
    </location>
</feature>
<feature type="transmembrane region" description="Helical" evidence="7">
    <location>
        <begin position="375"/>
        <end position="398"/>
    </location>
</feature>
<evidence type="ECO:0000256" key="6">
    <source>
        <dbReference type="ARBA" id="ARBA00023136"/>
    </source>
</evidence>
<feature type="transmembrane region" description="Helical" evidence="7">
    <location>
        <begin position="410"/>
        <end position="435"/>
    </location>
</feature>
<keyword evidence="6 7" id="KW-0472">Membrane</keyword>
<dbReference type="InterPro" id="IPR020846">
    <property type="entry name" value="MFS_dom"/>
</dbReference>
<feature type="transmembrane region" description="Helical" evidence="7">
    <location>
        <begin position="342"/>
        <end position="363"/>
    </location>
</feature>
<keyword evidence="10" id="KW-1185">Reference proteome</keyword>